<name>A0A0F9SFT7_9ZZZZ</name>
<evidence type="ECO:0000313" key="1">
    <source>
        <dbReference type="EMBL" id="KKN28233.1"/>
    </source>
</evidence>
<dbReference type="AlphaFoldDB" id="A0A0F9SFT7"/>
<protein>
    <submittedName>
        <fullName evidence="1">Uncharacterized protein</fullName>
    </submittedName>
</protein>
<reference evidence="1" key="1">
    <citation type="journal article" date="2015" name="Nature">
        <title>Complex archaea that bridge the gap between prokaryotes and eukaryotes.</title>
        <authorList>
            <person name="Spang A."/>
            <person name="Saw J.H."/>
            <person name="Jorgensen S.L."/>
            <person name="Zaremba-Niedzwiedzka K."/>
            <person name="Martijn J."/>
            <person name="Lind A.E."/>
            <person name="van Eijk R."/>
            <person name="Schleper C."/>
            <person name="Guy L."/>
            <person name="Ettema T.J."/>
        </authorList>
    </citation>
    <scope>NUCLEOTIDE SEQUENCE</scope>
</reference>
<proteinExistence type="predicted"/>
<organism evidence="1">
    <name type="scientific">marine sediment metagenome</name>
    <dbReference type="NCBI Taxonomy" id="412755"/>
    <lineage>
        <taxon>unclassified sequences</taxon>
        <taxon>metagenomes</taxon>
        <taxon>ecological metagenomes</taxon>
    </lineage>
</organism>
<dbReference type="EMBL" id="LAZR01002579">
    <property type="protein sequence ID" value="KKN28233.1"/>
    <property type="molecule type" value="Genomic_DNA"/>
</dbReference>
<comment type="caution">
    <text evidence="1">The sequence shown here is derived from an EMBL/GenBank/DDBJ whole genome shotgun (WGS) entry which is preliminary data.</text>
</comment>
<sequence>MSEECGECRTFHGHDHAESWMVERNKKIVLLKRAGLSFRNIAKRKEISLTYQQVHRLFHAWKNRVPVQESASLQVPELLAPVG</sequence>
<accession>A0A0F9SFT7</accession>
<gene>
    <name evidence="1" type="ORF">LCGC14_0856430</name>
</gene>